<dbReference type="EMBL" id="JBHSEP010000005">
    <property type="protein sequence ID" value="MFC4598397.1"/>
    <property type="molecule type" value="Genomic_DNA"/>
</dbReference>
<dbReference type="SUPFAM" id="SSF47413">
    <property type="entry name" value="lambda repressor-like DNA-binding domains"/>
    <property type="match status" value="1"/>
</dbReference>
<dbReference type="CDD" id="cd01392">
    <property type="entry name" value="HTH_LacI"/>
    <property type="match status" value="1"/>
</dbReference>
<dbReference type="GO" id="GO:0003677">
    <property type="term" value="F:DNA binding"/>
    <property type="evidence" value="ECO:0007669"/>
    <property type="project" value="UniProtKB-KW"/>
</dbReference>
<accession>A0ABV9F8V8</accession>
<evidence type="ECO:0000256" key="3">
    <source>
        <dbReference type="ARBA" id="ARBA00023163"/>
    </source>
</evidence>
<proteinExistence type="predicted"/>
<feature type="domain" description="HTH lacI-type" evidence="4">
    <location>
        <begin position="1"/>
        <end position="55"/>
    </location>
</feature>
<dbReference type="RefSeq" id="WP_378094610.1">
    <property type="nucleotide sequence ID" value="NZ_JBHSEP010000005.1"/>
</dbReference>
<dbReference type="Gene3D" id="3.40.50.2300">
    <property type="match status" value="2"/>
</dbReference>
<dbReference type="PANTHER" id="PTHR30146:SF109">
    <property type="entry name" value="HTH-TYPE TRANSCRIPTIONAL REGULATOR GALS"/>
    <property type="match status" value="1"/>
</dbReference>
<dbReference type="InterPro" id="IPR000843">
    <property type="entry name" value="HTH_LacI"/>
</dbReference>
<evidence type="ECO:0000313" key="6">
    <source>
        <dbReference type="Proteomes" id="UP001596028"/>
    </source>
</evidence>
<keyword evidence="1" id="KW-0805">Transcription regulation</keyword>
<reference evidence="6" key="1">
    <citation type="journal article" date="2019" name="Int. J. Syst. Evol. Microbiol.">
        <title>The Global Catalogue of Microorganisms (GCM) 10K type strain sequencing project: providing services to taxonomists for standard genome sequencing and annotation.</title>
        <authorList>
            <consortium name="The Broad Institute Genomics Platform"/>
            <consortium name="The Broad Institute Genome Sequencing Center for Infectious Disease"/>
            <person name="Wu L."/>
            <person name="Ma J."/>
        </authorList>
    </citation>
    <scope>NUCLEOTIDE SEQUENCE [LARGE SCALE GENOMIC DNA]</scope>
    <source>
        <strain evidence="6">CCUG 49571</strain>
    </source>
</reference>
<dbReference type="InterPro" id="IPR046335">
    <property type="entry name" value="LacI/GalR-like_sensor"/>
</dbReference>
<keyword evidence="3" id="KW-0804">Transcription</keyword>
<dbReference type="Proteomes" id="UP001596028">
    <property type="component" value="Unassembled WGS sequence"/>
</dbReference>
<evidence type="ECO:0000256" key="1">
    <source>
        <dbReference type="ARBA" id="ARBA00023015"/>
    </source>
</evidence>
<dbReference type="SUPFAM" id="SSF53822">
    <property type="entry name" value="Periplasmic binding protein-like I"/>
    <property type="match status" value="1"/>
</dbReference>
<dbReference type="CDD" id="cd06267">
    <property type="entry name" value="PBP1_LacI_sugar_binding-like"/>
    <property type="match status" value="1"/>
</dbReference>
<name>A0ABV9F8V8_9BACL</name>
<keyword evidence="6" id="KW-1185">Reference proteome</keyword>
<gene>
    <name evidence="5" type="ORF">ACFO3S_09155</name>
</gene>
<keyword evidence="2 5" id="KW-0238">DNA-binding</keyword>
<protein>
    <submittedName>
        <fullName evidence="5">LacI family DNA-binding transcriptional regulator</fullName>
    </submittedName>
</protein>
<evidence type="ECO:0000313" key="5">
    <source>
        <dbReference type="EMBL" id="MFC4598397.1"/>
    </source>
</evidence>
<evidence type="ECO:0000259" key="4">
    <source>
        <dbReference type="PROSITE" id="PS50932"/>
    </source>
</evidence>
<dbReference type="PROSITE" id="PS50932">
    <property type="entry name" value="HTH_LACI_2"/>
    <property type="match status" value="1"/>
</dbReference>
<organism evidence="5 6">
    <name type="scientific">Cohnella hongkongensis</name>
    <dbReference type="NCBI Taxonomy" id="178337"/>
    <lineage>
        <taxon>Bacteria</taxon>
        <taxon>Bacillati</taxon>
        <taxon>Bacillota</taxon>
        <taxon>Bacilli</taxon>
        <taxon>Bacillales</taxon>
        <taxon>Paenibacillaceae</taxon>
        <taxon>Cohnella</taxon>
    </lineage>
</organism>
<dbReference type="PANTHER" id="PTHR30146">
    <property type="entry name" value="LACI-RELATED TRANSCRIPTIONAL REPRESSOR"/>
    <property type="match status" value="1"/>
</dbReference>
<dbReference type="InterPro" id="IPR010982">
    <property type="entry name" value="Lambda_DNA-bd_dom_sf"/>
</dbReference>
<evidence type="ECO:0000256" key="2">
    <source>
        <dbReference type="ARBA" id="ARBA00023125"/>
    </source>
</evidence>
<sequence length="331" mass="36614">MNIHDVAKRSGLSVVTVSRVINNSPTVREANRQKVLKAMEELNYQPNSAAQSLVRGKTGIIGMSITNLNDSFYDRVIKVANRKLADQGYFLALSISENEGEGDINNFLFQRDRVDGIILLSPIEEEQYVAELKKKKIPFILLDNQYEHDDVSSVVVDNFQGGYDATKHLLDLGHTRIAHIGGPTIFLSAAERKRGYMKALADAGLTPFAIEYSGFTVSSGYEVAKKWIREDALPTAIFAGDDFIALGVVHALREEGVRVPQDLSVVGFDDQQLAGEFYPRLTTVRQPEAQMAGIGVDLLLRQINGQMEAPTVTKLSPKLLVRESTAYLKQS</sequence>
<comment type="caution">
    <text evidence="5">The sequence shown here is derived from an EMBL/GenBank/DDBJ whole genome shotgun (WGS) entry which is preliminary data.</text>
</comment>
<dbReference type="Pfam" id="PF00356">
    <property type="entry name" value="LacI"/>
    <property type="match status" value="1"/>
</dbReference>
<dbReference type="SMART" id="SM00354">
    <property type="entry name" value="HTH_LACI"/>
    <property type="match status" value="1"/>
</dbReference>
<dbReference type="Gene3D" id="1.10.260.40">
    <property type="entry name" value="lambda repressor-like DNA-binding domains"/>
    <property type="match status" value="1"/>
</dbReference>
<dbReference type="Pfam" id="PF13377">
    <property type="entry name" value="Peripla_BP_3"/>
    <property type="match status" value="1"/>
</dbReference>
<dbReference type="InterPro" id="IPR028082">
    <property type="entry name" value="Peripla_BP_I"/>
</dbReference>